<dbReference type="AlphaFoldDB" id="X1S9C5"/>
<organism evidence="2">
    <name type="scientific">marine sediment metagenome</name>
    <dbReference type="NCBI Taxonomy" id="412755"/>
    <lineage>
        <taxon>unclassified sequences</taxon>
        <taxon>metagenomes</taxon>
        <taxon>ecological metagenomes</taxon>
    </lineage>
</organism>
<dbReference type="EMBL" id="BARW01010393">
    <property type="protein sequence ID" value="GAI75716.1"/>
    <property type="molecule type" value="Genomic_DNA"/>
</dbReference>
<proteinExistence type="predicted"/>
<sequence length="277" mass="32401">MLDYSKAIIYLIIVSKHYKDKYSITCMTLTFHDKRKILKEFPITELSYEKKIYKKVSQTELFLIIPKGEKGFIWFRQYKGEPVCLSMSMEKKKQIKNIKIQLASFKPDLCPQNGTILYGTFFMHQKKVFFSIEDIFYFMDKNISSFSQYKKLQIIHILFNEYLKQIHLTNDNIIFGLPYIDTNYDNTIEEEESVEEFVPKEHRTKHGYSKESNFIVDDGTVDYNSSSSSPEEEEYNFSDGSDVDSLHSEVYDKENKITALKDVDAEGVIPTGVDSES</sequence>
<name>X1S9C5_9ZZZZ</name>
<evidence type="ECO:0000256" key="1">
    <source>
        <dbReference type="SAM" id="MobiDB-lite"/>
    </source>
</evidence>
<protein>
    <submittedName>
        <fullName evidence="2">Uncharacterized protein</fullName>
    </submittedName>
</protein>
<feature type="region of interest" description="Disordered" evidence="1">
    <location>
        <begin position="221"/>
        <end position="243"/>
    </location>
</feature>
<evidence type="ECO:0000313" key="2">
    <source>
        <dbReference type="EMBL" id="GAI75716.1"/>
    </source>
</evidence>
<comment type="caution">
    <text evidence="2">The sequence shown here is derived from an EMBL/GenBank/DDBJ whole genome shotgun (WGS) entry which is preliminary data.</text>
</comment>
<feature type="non-terminal residue" evidence="2">
    <location>
        <position position="277"/>
    </location>
</feature>
<reference evidence="2" key="1">
    <citation type="journal article" date="2014" name="Front. Microbiol.">
        <title>High frequency of phylogenetically diverse reductive dehalogenase-homologous genes in deep subseafloor sedimentary metagenomes.</title>
        <authorList>
            <person name="Kawai M."/>
            <person name="Futagami T."/>
            <person name="Toyoda A."/>
            <person name="Takaki Y."/>
            <person name="Nishi S."/>
            <person name="Hori S."/>
            <person name="Arai W."/>
            <person name="Tsubouchi T."/>
            <person name="Morono Y."/>
            <person name="Uchiyama I."/>
            <person name="Ito T."/>
            <person name="Fujiyama A."/>
            <person name="Inagaki F."/>
            <person name="Takami H."/>
        </authorList>
    </citation>
    <scope>NUCLEOTIDE SEQUENCE</scope>
    <source>
        <strain evidence="2">Expedition CK06-06</strain>
    </source>
</reference>
<accession>X1S9C5</accession>
<gene>
    <name evidence="2" type="ORF">S12H4_20483</name>
</gene>